<gene>
    <name evidence="1 3" type="primary">slyX</name>
    <name evidence="5" type="ORF">FEA53_04855</name>
    <name evidence="4" type="ORF">FEB89_05395</name>
    <name evidence="6" type="ORF">NCTC10643_00373</name>
    <name evidence="3" type="ORF">NCTC9380_01826</name>
</gene>
<sequence>MDNNYTLSAKITELETKVAFQELIIEELNQALIEQQFAIDKLQTQIRHIAEKLKGAQLSQVASQAEETPPPHY</sequence>
<comment type="similarity">
    <text evidence="1">Belongs to the SlyX family.</text>
</comment>
<feature type="coiled-coil region" evidence="2">
    <location>
        <begin position="11"/>
        <end position="59"/>
    </location>
</feature>
<dbReference type="EMBL" id="VAJB01000006">
    <property type="protein sequence ID" value="TRB75505.1"/>
    <property type="molecule type" value="Genomic_DNA"/>
</dbReference>
<dbReference type="Proteomes" id="UP000315164">
    <property type="component" value="Unassembled WGS sequence"/>
</dbReference>
<dbReference type="PANTHER" id="PTHR36508">
    <property type="entry name" value="PROTEIN SLYX"/>
    <property type="match status" value="1"/>
</dbReference>
<dbReference type="Proteomes" id="UP000318394">
    <property type="component" value="Unassembled WGS sequence"/>
</dbReference>
<dbReference type="EMBL" id="VAJI01000007">
    <property type="protein sequence ID" value="TRB38548.1"/>
    <property type="molecule type" value="Genomic_DNA"/>
</dbReference>
<keyword evidence="9" id="KW-1185">Reference proteome</keyword>
<evidence type="ECO:0000313" key="9">
    <source>
        <dbReference type="Proteomes" id="UP000318394"/>
    </source>
</evidence>
<evidence type="ECO:0000313" key="3">
    <source>
        <dbReference type="EMBL" id="STY66518.1"/>
    </source>
</evidence>
<accession>A0A248ZWC3</accession>
<dbReference type="EMBL" id="LR134495">
    <property type="protein sequence ID" value="VEI75106.1"/>
    <property type="molecule type" value="Genomic_DNA"/>
</dbReference>
<dbReference type="EMBL" id="UGPL01000006">
    <property type="protein sequence ID" value="STY66518.1"/>
    <property type="molecule type" value="Genomic_DNA"/>
</dbReference>
<dbReference type="InterPro" id="IPR007236">
    <property type="entry name" value="SlyX"/>
</dbReference>
<protein>
    <recommendedName>
        <fullName evidence="1">Protein SlyX homolog</fullName>
    </recommendedName>
</protein>
<evidence type="ECO:0000313" key="5">
    <source>
        <dbReference type="EMBL" id="TRB75505.1"/>
    </source>
</evidence>
<dbReference type="NCBIfam" id="NF002556">
    <property type="entry name" value="PRK02119.1"/>
    <property type="match status" value="1"/>
</dbReference>
<evidence type="ECO:0000256" key="2">
    <source>
        <dbReference type="SAM" id="Coils"/>
    </source>
</evidence>
<name>A0A248ZWC3_MANHA</name>
<evidence type="ECO:0000313" key="4">
    <source>
        <dbReference type="EMBL" id="TRB38548.1"/>
    </source>
</evidence>
<keyword evidence="2" id="KW-0175">Coiled coil</keyword>
<organism evidence="5 8">
    <name type="scientific">Mannheimia haemolytica</name>
    <name type="common">Pasteurella haemolytica</name>
    <dbReference type="NCBI Taxonomy" id="75985"/>
    <lineage>
        <taxon>Bacteria</taxon>
        <taxon>Pseudomonadati</taxon>
        <taxon>Pseudomonadota</taxon>
        <taxon>Gammaproteobacteria</taxon>
        <taxon>Pasteurellales</taxon>
        <taxon>Pasteurellaceae</taxon>
        <taxon>Mannheimia</taxon>
    </lineage>
</organism>
<dbReference type="Pfam" id="PF04102">
    <property type="entry name" value="SlyX"/>
    <property type="match status" value="1"/>
</dbReference>
<dbReference type="RefSeq" id="WP_006248450.1">
    <property type="nucleotide sequence ID" value="NZ_CP011098.1"/>
</dbReference>
<dbReference type="PANTHER" id="PTHR36508:SF1">
    <property type="entry name" value="PROTEIN SLYX"/>
    <property type="match status" value="1"/>
</dbReference>
<dbReference type="Proteomes" id="UP000254031">
    <property type="component" value="Unassembled WGS sequence"/>
</dbReference>
<dbReference type="HAMAP" id="MF_00715">
    <property type="entry name" value="SlyX"/>
    <property type="match status" value="1"/>
</dbReference>
<evidence type="ECO:0000313" key="7">
    <source>
        <dbReference type="Proteomes" id="UP000254031"/>
    </source>
</evidence>
<evidence type="ECO:0000313" key="6">
    <source>
        <dbReference type="EMBL" id="VEI75106.1"/>
    </source>
</evidence>
<proteinExistence type="inferred from homology"/>
<dbReference type="Gene3D" id="1.20.5.300">
    <property type="match status" value="1"/>
</dbReference>
<dbReference type="Proteomes" id="UP000271188">
    <property type="component" value="Chromosome"/>
</dbReference>
<dbReference type="GeneID" id="67367865"/>
<dbReference type="AlphaFoldDB" id="A0A248ZWC3"/>
<reference evidence="3 7" key="1">
    <citation type="submission" date="2018-06" db="EMBL/GenBank/DDBJ databases">
        <authorList>
            <consortium name="Pathogen Informatics"/>
            <person name="Doyle S."/>
        </authorList>
    </citation>
    <scope>NUCLEOTIDE SEQUENCE [LARGE SCALE GENOMIC DNA]</scope>
    <source>
        <strain evidence="3 7">NCTC9380</strain>
    </source>
</reference>
<evidence type="ECO:0000256" key="1">
    <source>
        <dbReference type="HAMAP-Rule" id="MF_00715"/>
    </source>
</evidence>
<reference evidence="8 9" key="3">
    <citation type="journal article" date="2019" name="Vet. Microbiol.">
        <title>Genetic characterization of susceptible and multi-drug resistant Mannheimia haemolytica isolated from high-risk stocker calves prior to and after antimicrobial metaphylaxis.</title>
        <authorList>
            <person name="Snyder E.R."/>
            <person name="Alvarez-Narvaez S."/>
            <person name="Credille B.C."/>
        </authorList>
    </citation>
    <scope>NUCLEOTIDE SEQUENCE [LARGE SCALE GENOMIC DNA]</scope>
    <source>
        <strain evidence="5 8">UGA-R5-128-1</strain>
        <strain evidence="4 9">UGA-R7-163-1</strain>
    </source>
</reference>
<dbReference type="KEGG" id="mhaq:WC39_01185"/>
<dbReference type="OrthoDB" id="5771733at2"/>
<reference evidence="6" key="2">
    <citation type="submission" date="2018-12" db="EMBL/GenBank/DDBJ databases">
        <authorList>
            <consortium name="Pathogen Informatics"/>
        </authorList>
    </citation>
    <scope>NUCLEOTIDE SEQUENCE [LARGE SCALE GENOMIC DNA]</scope>
    <source>
        <strain evidence="6">NCTC10643</strain>
    </source>
</reference>
<evidence type="ECO:0000313" key="8">
    <source>
        <dbReference type="Proteomes" id="UP000315164"/>
    </source>
</evidence>
<dbReference type="KEGG" id="mhay:VK67_01190"/>